<keyword evidence="3" id="KW-1185">Reference proteome</keyword>
<accession>A0ABW5DFA8</accession>
<sequence>MIFKFLRDKSGNFAMLLALAMVPIIGAMALAIDYTEMSRQRQATLNALDAANMATAWRYLNGDPDQDVRQFAQDFFEANLGPVDPSKVTLTVHLPDESEGGNTIRMEADLRYDPYFYGTFMKLLGKSGEINIKLYAENEVQLKNTLEVALVLDNSGSMDDTGSGSGKKRLQLLKDAAKQLVDTMAKQGQLMKQVQKPVQFALVPFAASVNVGPEHANASWMDVQGRSSIHHENFDWTTMPSNLKVEKVGNVYQKTGQDWGPERYQIVTRFTLFNDLRRKYCTKSSKNVCQSWAEVPVTSWAGCVEMRPYPYNLDDTPPSPTNPDTLFVPMFAPDETDTKSGSRTAYNNWWADAINSTAANRQKYMPKYYEANERSSNFKLYNEGPNLSCTTVPITPLTDVTTTAGIKRIKDAIDGMIADGATNVPEGIAWGWRVISGGEPFTEGRPDKEKGNDKVIIVLTDGANTYYTPSSLGYADEANNKSIYSNYGYASKKRIFDGTSRPTTYDNDNYTKAMNEHMQKVCTNAKNAGIIVMTVALDLSTKKADEKAQIDLLQQCASESRVRRGQKLFWNTTGAELSETFRRIADELSNLRFVG</sequence>
<evidence type="ECO:0000313" key="3">
    <source>
        <dbReference type="Proteomes" id="UP001597373"/>
    </source>
</evidence>
<dbReference type="InterPro" id="IPR036465">
    <property type="entry name" value="vWFA_dom_sf"/>
</dbReference>
<protein>
    <submittedName>
        <fullName evidence="2">Pilus assembly protein TadG-related protein</fullName>
    </submittedName>
</protein>
<gene>
    <name evidence="2" type="ORF">ACFSMZ_00875</name>
</gene>
<dbReference type="RefSeq" id="WP_345100121.1">
    <property type="nucleotide sequence ID" value="NZ_BAABGS010000073.1"/>
</dbReference>
<feature type="domain" description="Putative Flp pilus-assembly TadG-like N-terminal" evidence="1">
    <location>
        <begin position="11"/>
        <end position="51"/>
    </location>
</feature>
<comment type="caution">
    <text evidence="2">The sequence shown here is derived from an EMBL/GenBank/DDBJ whole genome shotgun (WGS) entry which is preliminary data.</text>
</comment>
<proteinExistence type="predicted"/>
<dbReference type="Proteomes" id="UP001597373">
    <property type="component" value="Unassembled WGS sequence"/>
</dbReference>
<dbReference type="SUPFAM" id="SSF53300">
    <property type="entry name" value="vWA-like"/>
    <property type="match status" value="1"/>
</dbReference>
<dbReference type="EMBL" id="JBHUIR010000005">
    <property type="protein sequence ID" value="MFD2258321.1"/>
    <property type="molecule type" value="Genomic_DNA"/>
</dbReference>
<dbReference type="Pfam" id="PF13400">
    <property type="entry name" value="Tad"/>
    <property type="match status" value="1"/>
</dbReference>
<organism evidence="2 3">
    <name type="scientific">Chelativorans composti</name>
    <dbReference type="NCBI Taxonomy" id="768533"/>
    <lineage>
        <taxon>Bacteria</taxon>
        <taxon>Pseudomonadati</taxon>
        <taxon>Pseudomonadota</taxon>
        <taxon>Alphaproteobacteria</taxon>
        <taxon>Hyphomicrobiales</taxon>
        <taxon>Phyllobacteriaceae</taxon>
        <taxon>Chelativorans</taxon>
    </lineage>
</organism>
<dbReference type="Gene3D" id="3.40.50.410">
    <property type="entry name" value="von Willebrand factor, type A domain"/>
    <property type="match status" value="2"/>
</dbReference>
<dbReference type="InterPro" id="IPR028087">
    <property type="entry name" value="Tad_N"/>
</dbReference>
<evidence type="ECO:0000313" key="2">
    <source>
        <dbReference type="EMBL" id="MFD2258321.1"/>
    </source>
</evidence>
<evidence type="ECO:0000259" key="1">
    <source>
        <dbReference type="Pfam" id="PF13400"/>
    </source>
</evidence>
<reference evidence="3" key="1">
    <citation type="journal article" date="2019" name="Int. J. Syst. Evol. Microbiol.">
        <title>The Global Catalogue of Microorganisms (GCM) 10K type strain sequencing project: providing services to taxonomists for standard genome sequencing and annotation.</title>
        <authorList>
            <consortium name="The Broad Institute Genomics Platform"/>
            <consortium name="The Broad Institute Genome Sequencing Center for Infectious Disease"/>
            <person name="Wu L."/>
            <person name="Ma J."/>
        </authorList>
    </citation>
    <scope>NUCLEOTIDE SEQUENCE [LARGE SCALE GENOMIC DNA]</scope>
    <source>
        <strain evidence="3">KCTC 23707</strain>
    </source>
</reference>
<name>A0ABW5DFA8_9HYPH</name>